<reference evidence="8" key="2">
    <citation type="submission" date="2021-04" db="EMBL/GenBank/DDBJ databases">
        <authorList>
            <person name="Podell S."/>
        </authorList>
    </citation>
    <scope>NUCLEOTIDE SEQUENCE</scope>
    <source>
        <strain evidence="8">Hildebrandi</strain>
    </source>
</reference>
<dbReference type="GO" id="GO:0006886">
    <property type="term" value="P:intracellular protein transport"/>
    <property type="evidence" value="ECO:0007669"/>
    <property type="project" value="InterPro"/>
</dbReference>
<dbReference type="PROSITE" id="PS51194">
    <property type="entry name" value="HELICASE_CTER"/>
    <property type="match status" value="1"/>
</dbReference>
<evidence type="ECO:0000259" key="5">
    <source>
        <dbReference type="PROSITE" id="PS50234"/>
    </source>
</evidence>
<evidence type="ECO:0000256" key="3">
    <source>
        <dbReference type="SAM" id="MobiDB-lite"/>
    </source>
</evidence>
<feature type="domain" description="J" evidence="4">
    <location>
        <begin position="1662"/>
        <end position="1736"/>
    </location>
</feature>
<evidence type="ECO:0000259" key="7">
    <source>
        <dbReference type="PROSITE" id="PS51196"/>
    </source>
</evidence>
<keyword evidence="1" id="KW-0963">Cytoplasm</keyword>
<dbReference type="InterPro" id="IPR014018">
    <property type="entry name" value="SecA_motor_DEAD"/>
</dbReference>
<dbReference type="PROSITE" id="PS50234">
    <property type="entry name" value="VWFA"/>
    <property type="match status" value="1"/>
</dbReference>
<dbReference type="SMART" id="SM00271">
    <property type="entry name" value="DnaJ"/>
    <property type="match status" value="1"/>
</dbReference>
<feature type="domain" description="VWFA" evidence="5">
    <location>
        <begin position="2986"/>
        <end position="3158"/>
    </location>
</feature>
<organism evidence="8 9">
    <name type="scientific">Nitzschia inconspicua</name>
    <dbReference type="NCBI Taxonomy" id="303405"/>
    <lineage>
        <taxon>Eukaryota</taxon>
        <taxon>Sar</taxon>
        <taxon>Stramenopiles</taxon>
        <taxon>Ochrophyta</taxon>
        <taxon>Bacillariophyta</taxon>
        <taxon>Bacillariophyceae</taxon>
        <taxon>Bacillariophycidae</taxon>
        <taxon>Bacillariales</taxon>
        <taxon>Bacillariaceae</taxon>
        <taxon>Nitzschia</taxon>
    </lineage>
</organism>
<evidence type="ECO:0000313" key="8">
    <source>
        <dbReference type="EMBL" id="KAG7366674.1"/>
    </source>
</evidence>
<dbReference type="GO" id="GO:0016020">
    <property type="term" value="C:membrane"/>
    <property type="evidence" value="ECO:0007669"/>
    <property type="project" value="InterPro"/>
</dbReference>
<feature type="coiled-coil region" evidence="2">
    <location>
        <begin position="1071"/>
        <end position="1098"/>
    </location>
</feature>
<proteinExistence type="predicted"/>
<dbReference type="CDD" id="cd06257">
    <property type="entry name" value="DnaJ"/>
    <property type="match status" value="1"/>
</dbReference>
<name>A0A9K3Q383_9STRA</name>
<dbReference type="GO" id="GO:0006605">
    <property type="term" value="P:protein targeting"/>
    <property type="evidence" value="ECO:0007669"/>
    <property type="project" value="InterPro"/>
</dbReference>
<dbReference type="InterPro" id="IPR000185">
    <property type="entry name" value="SecA"/>
</dbReference>
<dbReference type="SMART" id="SM00327">
    <property type="entry name" value="VWA"/>
    <property type="match status" value="2"/>
</dbReference>
<evidence type="ECO:0000256" key="1">
    <source>
        <dbReference type="ARBA" id="ARBA00022490"/>
    </source>
</evidence>
<dbReference type="Pfam" id="PF00092">
    <property type="entry name" value="VWA"/>
    <property type="match status" value="1"/>
</dbReference>
<dbReference type="InterPro" id="IPR002035">
    <property type="entry name" value="VWF_A"/>
</dbReference>
<evidence type="ECO:0000259" key="6">
    <source>
        <dbReference type="PROSITE" id="PS51194"/>
    </source>
</evidence>
<dbReference type="Pfam" id="PF07517">
    <property type="entry name" value="SecA_DEAD"/>
    <property type="match status" value="1"/>
</dbReference>
<evidence type="ECO:0000259" key="4">
    <source>
        <dbReference type="PROSITE" id="PS50076"/>
    </source>
</evidence>
<accession>A0A9K3Q383</accession>
<keyword evidence="2" id="KW-0175">Coiled coil</keyword>
<dbReference type="PANTHER" id="PTHR30612:SF0">
    <property type="entry name" value="CHLOROPLAST PROTEIN-TRANSPORTING ATPASE"/>
    <property type="match status" value="1"/>
</dbReference>
<dbReference type="CDD" id="cd00882">
    <property type="entry name" value="Ras_like_GTPase"/>
    <property type="match status" value="1"/>
</dbReference>
<dbReference type="InterPro" id="IPR001650">
    <property type="entry name" value="Helicase_C-like"/>
</dbReference>
<feature type="domain" description="Helicase C-terminal" evidence="6">
    <location>
        <begin position="2542"/>
        <end position="2713"/>
    </location>
</feature>
<feature type="region of interest" description="Disordered" evidence="3">
    <location>
        <begin position="2207"/>
        <end position="2272"/>
    </location>
</feature>
<feature type="coiled-coil region" evidence="2">
    <location>
        <begin position="1700"/>
        <end position="1730"/>
    </location>
</feature>
<sequence length="3190" mass="358847">MQAPDRSEFDERELLDPPAEKVMGQVHEIPSEENQDFSVDVGKADTVHLFIKATETGDTDMLSEEDAGTTPRVFSRESIEWCAGDEGSPGEEGLWQVLENVGEKQDVEIMDGGDDVMSIISSETSLDEFSFGSETESQQSDLNEGQILQCSSGPRAFNMHLLMNCIKSGENALKDVVGQDVIAVVGKTGTGKSTLIQGIAGKTFRETCHETLKYSESAKKRVFEPADPLVGFEIGHSNSSMTKSLNCFVRQRKTGSIVYVDTPGFEDTEGPEVDVVTSVMLNQVALKSRSLRLIVMVNYHSLLDDRGGSIRSILKFIRKFASGSFKDDQKSFMFLFTHTNEIASCPEDNAGAKRHLLDEIIRTIDGTKDEEILDVLKFIRICLQKKYPFVEVVNPLTTDFNDLASFVEGKQLKPLKNRQGAPFCGLTSAAQMKLGVHALELVNEVGSLLKSKCVDTLRLKEIQSVFCCFEKHFCFGEIQRSIDVYKEIIRDKITEFQSIIQLELEKGTSISSNESFTETNVASLKEKLHLLEVLTDEFPIQMVSDNIVSKVRAFYKAAFVDSLEGYCGVSSKLKKLQAWQNFDHPVTVDLYADAIRCLVASFEQAKRSVEAFDVLKCRNSDEYAAVLDFFKQMRALKTLSDSSSILSRHGLDVSAVAKLLISKLDQFEKMIMDWKNSIEILNETSIKFGMEYCVESILAQAAALRSLSNILNNDFCAPDLKTFVDSISGELSLRTAKAFEHACQRLFKNFNDLFEGEMPDGTKLVDKYMKRLSVLHCFNDLVSTNDGHTWKQVGIQFSLLITDLTHVLTKRAGECDAIARAAVSYGLRNGQRDAYCLVVFEKCQGFDNYLPPERSFVQNCTSAIKLKYEERGNSLKMLVQDTLKTAERDDCNGGSNRANEISNLNQLLQEIDELARFGKVTGSAFLCDIDMKVGAMLDSYTLIRIKAWTKLKLCWEKTMTWSAQSEKYKVDEVYQLIGMMNNSLAEIAAVMVLCRNPKSTSSISQVNEEISELLINFNKNVSKQVRISARFPEVANVLRTVKALEQYPSKSEHLPSFETLVALARDRVSNLADKIESIVEETAEIEKAEQLLSELRGAQTLDEFIGPDLSGRLGILSKLLVKKEEAVDDILVSMIEKKDFRGMRDFLEPLSKTKAQIRRLKYSEYQSTIAESLKPVETALLHLIQKPTTAENLGLIAEKMKILSNASSEIGPFLKVVYDVTKSSKMLVTKIQGKVSKFLDRVEAGEKKFDLLEMGKALRLANLYYEYLKQFFSLSLESRQKRCDQAYSKLSESMESRVDDFVATQFQKEGNLSILLKNLSSADCSEMKDLGHLHTRTITYLNQRINEVLLAQKEFVAETECYAESIESLHALERALRNGLQEHIGHSFKDEIDQLLRLWTQARQQQEQEMDFGGPAASQNLENWAKRLASVNISNSSGSITKSFVGSVLKVFNRQYYLRSYQIMQELLRKNADDRLICAERSLKCHDYVHFQEHVQILVLMETKIGDHIDSISRNIKQLKTKVQRHFHDLCEDVITALRQEECVEFERLFPDYRDCLLEAHCLDTRSNDVKNNVKLIHQLVFEMLEKKVKVVLQRLETFEFREIEAMVIDGRSFGHFVADHFSLLREQIISSNRIPVDPWLDDLMKLIDDFFHAGRYLGGIKHCAVLKIVPSSTLDDVRKAFRTRSREYHPDMCKDSTRISEFTKKFQKLNQASEELERLAMDLDGSQAQPFDKEIRGINGSIRKSIKEALVDQNYDFVESLYFRFEEIGVLNNLVRPELDTQGIQESVNFLIKDHVQKVRNKIESAWSEKNYQELNHMISDLKLMENKLSASLFGKSWNADGIVQTIQQELVEKAKEARCFLRDKKTAKESRDDFRRCFMALGAVMVELPIFKDFAKRVMSDVLESCLVHDWGYGYLFEFGNSLQRDSDGVTSDEKRVAHMVLNEFSSFNDVMTMIWNEEVKQKPPEVTIPEIRIQDLAEDNRTPLEQEKQEYLSASFKRFDMLFRSLLCDYLKPDADIGVLVRKTVAITEKLKPVTCKTFGTQTKEAIPDVLAGVFTIFTVLKSGESYNRLEQSSGSDEVDAMKVLMRPHNIQIQALLAMFGCEDPSLNSLQSQLMQIRTGEGKSMILGAASLVFSLLGFNVRCVCYSEYLSKRDYDAFRDVFEVFGLASSIKYSKITTLSEDSTARKGDLRELTLSLLRGEDRLVPGKEPFPRVAKSSSDSANDSGAPLGPSLKGSTEALNERPERKSWTDSIYSPGTCPSDHKAVDAKEGTIQKTEIGSSIGRPNCDAFSSASKARTAASSAMSASRLPSDVCSAEQILLIDEVDVFFSSEFYGNTYNKAAMLREPEVIEILKVIWMESNEGKKKVKLSFVKQIPAYISLVQKLSGFEFVVENEVMRMLDEVRRLDESPYHLDVSRDKIGHKIMDTIDYDVNFGYRTIFAYLKEKDNLQHPDATLRRELGIKLSCGQFSYANITPSAILGVSGTLEVMGSHEKDVLRRYGVRSFFYLPSVYGDSRFCFDKGDPSSVCIEKGTNGYFQKISEVVVEVTMDKRAAIVFFGTTERLNQFTSSPFFRKLGRNKNILKEDMTTVDKEFVIQRAATSGQITICTAAFGRGTDFFCKDETVEANGGVHVVQAFLPSELSEEIQIQGRTARQGKKGTFSMVLLDKDLQDNFGVNPDGWARKDYYKMLNEARKSRHDEHCKLMESNLTHATARDKASHEYFDALLDGAQSAPDLFKRLYLSIKKRPAPEVIDLDLCIALDNTGSMRPYRDGVKSTIRSLIHGQNSFLPKLQMKFPDTKFKIRYGLLAYKDIDDGHDQFKIATQPFCEDSHTFLTALDGVISNPSGGGDICEDHLGALHFLSGIDRPGCWESGVKVLLLFTDAPCHGFLPPSHPPSADAHSVRHPLGITPESVAGEMLKKEIDLFICSLNHEATLPFEEAFSEAYFEHPDNSEERRIISVPLVQKGQQTHSSMPSQSVISKHIIFILDESGSMQHDWGGVVVAYNNYRKHRLDQQFESDLVSVVQFDDLARVTVQHQVVSSAPSNLSYHGGGTCFSPAATTASSIILSTPSTHAPLVVFMSDGMANDSRSAANIFSNTNSQVKSRFGEELELHVIGFGGGTDTSQLNEIARSSKRGLLHTTSNVAALSSVFVQIAGGSNVANVLEKEIGKRIYDAVTDRLSAEYAS</sequence>
<feature type="domain" description="SecA family profile" evidence="7">
    <location>
        <begin position="2002"/>
        <end position="2698"/>
    </location>
</feature>
<comment type="caution">
    <text evidence="8">The sequence shown here is derived from an EMBL/GenBank/DDBJ whole genome shotgun (WGS) entry which is preliminary data.</text>
</comment>
<dbReference type="InterPro" id="IPR011115">
    <property type="entry name" value="SecA_DEAD"/>
</dbReference>
<feature type="compositionally biased region" description="Basic and acidic residues" evidence="3">
    <location>
        <begin position="2243"/>
        <end position="2252"/>
    </location>
</feature>
<dbReference type="Pfam" id="PF00226">
    <property type="entry name" value="DnaJ"/>
    <property type="match status" value="1"/>
</dbReference>
<dbReference type="Proteomes" id="UP000693970">
    <property type="component" value="Unassembled WGS sequence"/>
</dbReference>
<protein>
    <submittedName>
        <fullName evidence="8">SecA DEAD-like domain containing protein</fullName>
    </submittedName>
</protein>
<dbReference type="GO" id="GO:0017038">
    <property type="term" value="P:protein import"/>
    <property type="evidence" value="ECO:0007669"/>
    <property type="project" value="InterPro"/>
</dbReference>
<dbReference type="GO" id="GO:0005524">
    <property type="term" value="F:ATP binding"/>
    <property type="evidence" value="ECO:0007669"/>
    <property type="project" value="InterPro"/>
</dbReference>
<reference evidence="8" key="1">
    <citation type="journal article" date="2021" name="Sci. Rep.">
        <title>Diploid genomic architecture of Nitzschia inconspicua, an elite biomass production diatom.</title>
        <authorList>
            <person name="Oliver A."/>
            <person name="Podell S."/>
            <person name="Pinowska A."/>
            <person name="Traller J.C."/>
            <person name="Smith S.R."/>
            <person name="McClure R."/>
            <person name="Beliaev A."/>
            <person name="Bohutskyi P."/>
            <person name="Hill E.A."/>
            <person name="Rabines A."/>
            <person name="Zheng H."/>
            <person name="Allen L.Z."/>
            <person name="Kuo A."/>
            <person name="Grigoriev I.V."/>
            <person name="Allen A.E."/>
            <person name="Hazlebeck D."/>
            <person name="Allen E.E."/>
        </authorList>
    </citation>
    <scope>NUCLEOTIDE SEQUENCE</scope>
    <source>
        <strain evidence="8">Hildebrandi</strain>
    </source>
</reference>
<dbReference type="EMBL" id="JAGRRH010000007">
    <property type="protein sequence ID" value="KAG7366674.1"/>
    <property type="molecule type" value="Genomic_DNA"/>
</dbReference>
<dbReference type="CDD" id="cd00198">
    <property type="entry name" value="vWFA"/>
    <property type="match status" value="2"/>
</dbReference>
<dbReference type="PROSITE" id="PS51196">
    <property type="entry name" value="SECA_MOTOR_DEAD"/>
    <property type="match status" value="1"/>
</dbReference>
<dbReference type="OrthoDB" id="47060at2759"/>
<keyword evidence="9" id="KW-1185">Reference proteome</keyword>
<gene>
    <name evidence="8" type="ORF">IV203_029344</name>
</gene>
<evidence type="ECO:0000313" key="9">
    <source>
        <dbReference type="Proteomes" id="UP000693970"/>
    </source>
</evidence>
<evidence type="ECO:0000256" key="2">
    <source>
        <dbReference type="SAM" id="Coils"/>
    </source>
</evidence>
<dbReference type="InterPro" id="IPR001623">
    <property type="entry name" value="DnaJ_domain"/>
</dbReference>
<dbReference type="PANTHER" id="PTHR30612">
    <property type="entry name" value="SECA INNER MEMBRANE COMPONENT OF SEC PROTEIN SECRETION SYSTEM"/>
    <property type="match status" value="1"/>
</dbReference>
<dbReference type="PROSITE" id="PS50076">
    <property type="entry name" value="DNAJ_2"/>
    <property type="match status" value="1"/>
</dbReference>